<feature type="compositionally biased region" description="Basic and acidic residues" evidence="2">
    <location>
        <begin position="544"/>
        <end position="573"/>
    </location>
</feature>
<feature type="region of interest" description="Disordered" evidence="2">
    <location>
        <begin position="509"/>
        <end position="639"/>
    </location>
</feature>
<feature type="coiled-coil region" evidence="1">
    <location>
        <begin position="4"/>
        <end position="101"/>
    </location>
</feature>
<feature type="compositionally biased region" description="Polar residues" evidence="2">
    <location>
        <begin position="607"/>
        <end position="618"/>
    </location>
</feature>
<protein>
    <recommendedName>
        <fullName evidence="5">Nck-associated protein 5 C-terminal domain-containing protein</fullName>
    </recommendedName>
</protein>
<dbReference type="HOGENOM" id="CLU_244617_0_0_1"/>
<feature type="region of interest" description="Disordered" evidence="2">
    <location>
        <begin position="1509"/>
        <end position="1540"/>
    </location>
</feature>
<organism evidence="3 4">
    <name type="scientific">Lottia gigantea</name>
    <name type="common">Giant owl limpet</name>
    <dbReference type="NCBI Taxonomy" id="225164"/>
    <lineage>
        <taxon>Eukaryota</taxon>
        <taxon>Metazoa</taxon>
        <taxon>Spiralia</taxon>
        <taxon>Lophotrochozoa</taxon>
        <taxon>Mollusca</taxon>
        <taxon>Gastropoda</taxon>
        <taxon>Patellogastropoda</taxon>
        <taxon>Lottioidea</taxon>
        <taxon>Lottiidae</taxon>
        <taxon>Lottia</taxon>
    </lineage>
</organism>
<feature type="region of interest" description="Disordered" evidence="2">
    <location>
        <begin position="135"/>
        <end position="179"/>
    </location>
</feature>
<feature type="region of interest" description="Disordered" evidence="2">
    <location>
        <begin position="879"/>
        <end position="917"/>
    </location>
</feature>
<gene>
    <name evidence="3" type="ORF">LOTGIDRAFT_172421</name>
</gene>
<feature type="compositionally biased region" description="Polar residues" evidence="2">
    <location>
        <begin position="284"/>
        <end position="317"/>
    </location>
</feature>
<dbReference type="RefSeq" id="XP_009047548.1">
    <property type="nucleotide sequence ID" value="XM_009049300.1"/>
</dbReference>
<dbReference type="PANTHER" id="PTHR21740">
    <property type="entry name" value="NCK-ASSOCIATED PROTEIN 5"/>
    <property type="match status" value="1"/>
</dbReference>
<dbReference type="CTD" id="20242095"/>
<keyword evidence="4" id="KW-1185">Reference proteome</keyword>
<evidence type="ECO:0000313" key="4">
    <source>
        <dbReference type="Proteomes" id="UP000030746"/>
    </source>
</evidence>
<feature type="compositionally biased region" description="Low complexity" evidence="2">
    <location>
        <begin position="141"/>
        <end position="162"/>
    </location>
</feature>
<proteinExistence type="predicted"/>
<sequence>MKEIEKERMMRLEAEQRLRETRQESDACRARLKSLQEEFTKMEDTVQSMLQYKTKIEQLKQEKLNLASTYESSIQKHRNHISKLERENILLLNQVKKLESQSLREECIKLQGRVHDQELQNQQLRTMFKNRIRYSSDSHLQKSSPQSSDSSKNNSLLGSSISFDESFGQPQMSSPPPWLRDKLEEKLRNGVYNSDGDLHTKIETEFPATNSSPKIKHINVHDRSYGSWGRTPPKPQRKGKTSNKSPRNSQSMSPRNSRNMSQGATGGHVPHEKSSDKNVPSPMPKQTGSQIPVSSIPASSHLNPIRSNSNSPKPKQSFRSQYFYDYSDEDSDCRPMTLKEVSSSSTVSLNELLDSSLEDAELPTDEDFYSDWSPKSMSPKPLPTDLSAMKTMQNFMFPPPPLKNGSINLGAEKVSQKNSITSDTLQTTTSLVVTTSSRTTITSNSSDLVSNQSQNVQNSVSQSITNSGPQGSEQVLSAYGYTNGASPKVNRPENLILAPREKNFMLNSLSSTSSEGKTISTSSLHSLSDKSPISQPTSPVKKSSPKDSRCIPKPKHYVEIQVKKPTEPKKRSVVESPNKSKVATIVPTPRSPKKSPPPVPKKPVRTNVTSSKPKTANVKSVDPKKQTEAKSAASKSPGKKIQGIVNPIVNSVVNSVFVEPNNFPVLDIGFGPKWPTPETNLESIRVERSGSRDDGYSTMSSDIQPEAMEKFSDATSVKKSEAKNVEGCQDLNSDLDSAMENSTHSAELQNSTHSLSSQVSTSSGEILLSPGNKVRDMRKVFEQDTQTIKSAKKSAIPVIKSSLGPKLQFFQTESKSLENLATEKEAELPDLAVKTSWNYHSFNEVKTSSTNRSYGYNENQTITLPLGEDQVLEDIPEDRELETKQPSTFISRFPPDSPPTPPPHRPKSSRTKSSPRIARALSDSDIHAKHKSRPATLFDDFTDGQWSDERIFERSTSITEMDMIDSTNRYIKPSVCLLLKENLEIDEAAIAEKVKNFFKLFLMSKMSMTSSTTSSTTDSDSDGDLEAALKINKEWAKKTSNYRLPIWQPRETLEALKKSSTPSPVSIKSFDSSPAEDWLLKFSKEEIESHLTTTSATFNSSSLNNSQENQNPYMAYSDLSHFASSSDTSTVIDTHSSPEKETNVSGVKVLNLSPSSGSERNSLVSEEGNSEDGSQSPSLDQKKFHSEFYSLCLVESNRSLVSSSSQGSDIHKLVAKDSFKDSVAPSVKDREFDEITRQIQSLSKTVNDLHQSLTSLNSADSESRDSLMDCHLAKSIDDSKRNSMDGYHWEEDDYYLTSCGGEVIIGSDSLLDQNNCAEWIKGLEVERDANESAEINEEYYEIQVNGENCTRVSGYVYNGNYSDEVGVHDDSFEQNDAVRAKSSSTNQLADPEHRANLLDSMFVSGTESNDSLATDIGLDSMMCQRLVGGRKARHEAMKSNALPRQPLDFSKFFIRFDQPEKEAVAAFNFLEDISTSTSESGSEQRLYNPETDRQLQSAEVYIVDNYPSRSRRGDKIRRRRKIEKSRPQPRSASSTPGKSAVNHEVLCVSKKLNESLNTSSDAPEICAGNLSLSDSCCESFSSSDQSVNDLTML</sequence>
<reference evidence="3 4" key="1">
    <citation type="journal article" date="2013" name="Nature">
        <title>Insights into bilaterian evolution from three spiralian genomes.</title>
        <authorList>
            <person name="Simakov O."/>
            <person name="Marletaz F."/>
            <person name="Cho S.J."/>
            <person name="Edsinger-Gonzales E."/>
            <person name="Havlak P."/>
            <person name="Hellsten U."/>
            <person name="Kuo D.H."/>
            <person name="Larsson T."/>
            <person name="Lv J."/>
            <person name="Arendt D."/>
            <person name="Savage R."/>
            <person name="Osoegawa K."/>
            <person name="de Jong P."/>
            <person name="Grimwood J."/>
            <person name="Chapman J.A."/>
            <person name="Shapiro H."/>
            <person name="Aerts A."/>
            <person name="Otillar R.P."/>
            <person name="Terry A.Y."/>
            <person name="Boore J.L."/>
            <person name="Grigoriev I.V."/>
            <person name="Lindberg D.R."/>
            <person name="Seaver E.C."/>
            <person name="Weisblat D.A."/>
            <person name="Putnam N.H."/>
            <person name="Rokhsar D.S."/>
        </authorList>
    </citation>
    <scope>NUCLEOTIDE SEQUENCE [LARGE SCALE GENOMIC DNA]</scope>
</reference>
<dbReference type="EMBL" id="KB200385">
    <property type="protein sequence ID" value="ESP01774.1"/>
    <property type="molecule type" value="Genomic_DNA"/>
</dbReference>
<dbReference type="STRING" id="225164.V4ACN1"/>
<keyword evidence="1" id="KW-0175">Coiled coil</keyword>
<feature type="compositionally biased region" description="Low complexity" evidence="2">
    <location>
        <begin position="442"/>
        <end position="463"/>
    </location>
</feature>
<feature type="compositionally biased region" description="Low complexity" evidence="2">
    <location>
        <begin position="517"/>
        <end position="534"/>
    </location>
</feature>
<evidence type="ECO:0000313" key="3">
    <source>
        <dbReference type="EMBL" id="ESP01774.1"/>
    </source>
</evidence>
<dbReference type="OMA" id="STHSTEM"/>
<dbReference type="Proteomes" id="UP000030746">
    <property type="component" value="Unassembled WGS sequence"/>
</dbReference>
<dbReference type="KEGG" id="lgi:LOTGIDRAFT_172421"/>
<evidence type="ECO:0000256" key="1">
    <source>
        <dbReference type="SAM" id="Coils"/>
    </source>
</evidence>
<feature type="compositionally biased region" description="Low complexity" evidence="2">
    <location>
        <begin position="629"/>
        <end position="639"/>
    </location>
</feature>
<feature type="region of interest" description="Disordered" evidence="2">
    <location>
        <begin position="739"/>
        <end position="769"/>
    </location>
</feature>
<feature type="compositionally biased region" description="Basic residues" evidence="2">
    <location>
        <begin position="1509"/>
        <end position="1523"/>
    </location>
</feature>
<accession>V4ACN1</accession>
<feature type="region of interest" description="Disordered" evidence="2">
    <location>
        <begin position="1128"/>
        <end position="1180"/>
    </location>
</feature>
<dbReference type="InterPro" id="IPR026163">
    <property type="entry name" value="Nckap5l"/>
</dbReference>
<dbReference type="PANTHER" id="PTHR21740:SF8">
    <property type="entry name" value="NCK-ASSOCIATED PROTEIN 5"/>
    <property type="match status" value="1"/>
</dbReference>
<evidence type="ECO:0000256" key="2">
    <source>
        <dbReference type="SAM" id="MobiDB-lite"/>
    </source>
</evidence>
<feature type="compositionally biased region" description="Polar residues" evidence="2">
    <location>
        <begin position="1152"/>
        <end position="1164"/>
    </location>
</feature>
<dbReference type="GeneID" id="20242095"/>
<feature type="region of interest" description="Disordered" evidence="2">
    <location>
        <begin position="442"/>
        <end position="471"/>
    </location>
</feature>
<name>V4ACN1_LOTGI</name>
<dbReference type="OrthoDB" id="8930856at2759"/>
<feature type="region of interest" description="Disordered" evidence="2">
    <location>
        <begin position="206"/>
        <end position="317"/>
    </location>
</feature>
<feature type="compositionally biased region" description="Polar residues" evidence="2">
    <location>
        <begin position="242"/>
        <end position="263"/>
    </location>
</feature>
<feature type="compositionally biased region" description="Polar residues" evidence="2">
    <location>
        <begin position="1528"/>
        <end position="1537"/>
    </location>
</feature>
<feature type="compositionally biased region" description="Low complexity" evidence="2">
    <location>
        <begin position="751"/>
        <end position="763"/>
    </location>
</feature>
<feature type="compositionally biased region" description="Polar residues" evidence="2">
    <location>
        <begin position="739"/>
        <end position="750"/>
    </location>
</feature>
<evidence type="ECO:0008006" key="5">
    <source>
        <dbReference type="Google" id="ProtNLM"/>
    </source>
</evidence>